<evidence type="ECO:0000313" key="4">
    <source>
        <dbReference type="Proteomes" id="UP000247476"/>
    </source>
</evidence>
<gene>
    <name evidence="3" type="ORF">DLM86_25710</name>
</gene>
<feature type="domain" description="N-acyltransferase N-terminal" evidence="1">
    <location>
        <begin position="27"/>
        <end position="150"/>
    </location>
</feature>
<dbReference type="EMBL" id="QJVJ01000013">
    <property type="protein sequence ID" value="PYI51414.1"/>
    <property type="molecule type" value="Genomic_DNA"/>
</dbReference>
<evidence type="ECO:0000259" key="2">
    <source>
        <dbReference type="Pfam" id="PF18164"/>
    </source>
</evidence>
<dbReference type="Pfam" id="PF18164">
    <property type="entry name" value="GNAT_C"/>
    <property type="match status" value="1"/>
</dbReference>
<feature type="domain" description="GNAT-like C-terminal" evidence="2">
    <location>
        <begin position="152"/>
        <end position="376"/>
    </location>
</feature>
<dbReference type="AlphaFoldDB" id="A0A2V5K117"/>
<name>A0A2V5K117_9BACL</name>
<proteinExistence type="predicted"/>
<comment type="caution">
    <text evidence="3">The sequence shown here is derived from an EMBL/GenBank/DDBJ whole genome shotgun (WGS) entry which is preliminary data.</text>
</comment>
<dbReference type="Proteomes" id="UP000247476">
    <property type="component" value="Unassembled WGS sequence"/>
</dbReference>
<dbReference type="Pfam" id="PF18082">
    <property type="entry name" value="NAT_N"/>
    <property type="match status" value="1"/>
</dbReference>
<organism evidence="3 4">
    <name type="scientific">Paenibacillus flagellatus</name>
    <dbReference type="NCBI Taxonomy" id="2211139"/>
    <lineage>
        <taxon>Bacteria</taxon>
        <taxon>Bacillati</taxon>
        <taxon>Bacillota</taxon>
        <taxon>Bacilli</taxon>
        <taxon>Bacillales</taxon>
        <taxon>Paenibacillaceae</taxon>
        <taxon>Paenibacillus</taxon>
    </lineage>
</organism>
<evidence type="ECO:0008006" key="5">
    <source>
        <dbReference type="Google" id="ProtNLM"/>
    </source>
</evidence>
<dbReference type="Gene3D" id="3.40.630.120">
    <property type="match status" value="1"/>
</dbReference>
<sequence>MFNRLKERAKGPDGAVDFLRDDYVAEAGAAIGLPEEIVGAMRAGAAAIRDDGASAETARTLYRELFVDALPPGPVNERLLASGPYAGMMAALVYLGALPPLIERYESRRIPERVLVMTMEDMTIWMRRHRELHGEWGLSQLGWLIKHWTGSLFRLGRLQFTFMAYDKPFRAFRSRSTGQVAVLCEAGVRYRADGQVDGTNGTYDPNGGWVSSYAFDGAVHTGSPVSPAGAAVRTPIALDGAEWEPALERGDVVLDVHIPEGGKMSRDLCRESYGQAIAFAAEHFPEKPFRAFVCASWLLAPQFPGLLPPDSNIVRFQSDYFITPILSDEEQTLERVYGFGTKLADLPRVPRDSSLQRIVYDHLTAGGAIHGAAGLLLRDDWERGTARAPIG</sequence>
<evidence type="ECO:0000313" key="3">
    <source>
        <dbReference type="EMBL" id="PYI51414.1"/>
    </source>
</evidence>
<dbReference type="OrthoDB" id="2139859at2"/>
<accession>A0A2V5K117</accession>
<reference evidence="3 4" key="1">
    <citation type="submission" date="2018-05" db="EMBL/GenBank/DDBJ databases">
        <title>Paenibacillus flagellatus sp. nov., isolated from selenium mineral soil.</title>
        <authorList>
            <person name="Dai X."/>
        </authorList>
    </citation>
    <scope>NUCLEOTIDE SEQUENCE [LARGE SCALE GENOMIC DNA]</scope>
    <source>
        <strain evidence="3 4">DXL2</strain>
    </source>
</reference>
<dbReference type="InterPro" id="IPR041644">
    <property type="entry name" value="GNAT_C"/>
</dbReference>
<keyword evidence="4" id="KW-1185">Reference proteome</keyword>
<dbReference type="RefSeq" id="WP_110842928.1">
    <property type="nucleotide sequence ID" value="NZ_QJVJ01000013.1"/>
</dbReference>
<dbReference type="InterPro" id="IPR041273">
    <property type="entry name" value="NAT_N"/>
</dbReference>
<protein>
    <recommendedName>
        <fullName evidence="5">GNAT-like C-terminal domain-containing protein</fullName>
    </recommendedName>
</protein>
<evidence type="ECO:0000259" key="1">
    <source>
        <dbReference type="Pfam" id="PF18082"/>
    </source>
</evidence>